<dbReference type="EMBL" id="BAAAUX010000001">
    <property type="protein sequence ID" value="GAA2772922.1"/>
    <property type="molecule type" value="Genomic_DNA"/>
</dbReference>
<sequence length="67" mass="7493">MPTFTTTVRLAPEGTDEHTRQVDRMARAMFNRNHPGRDYDADAGEAERELHRQDARVALDALAGGAR</sequence>
<comment type="caution">
    <text evidence="1">The sequence shown here is derived from an EMBL/GenBank/DDBJ whole genome shotgun (WGS) entry which is preliminary data.</text>
</comment>
<organism evidence="1 2">
    <name type="scientific">Saccharopolyspora taberi</name>
    <dbReference type="NCBI Taxonomy" id="60895"/>
    <lineage>
        <taxon>Bacteria</taxon>
        <taxon>Bacillati</taxon>
        <taxon>Actinomycetota</taxon>
        <taxon>Actinomycetes</taxon>
        <taxon>Pseudonocardiales</taxon>
        <taxon>Pseudonocardiaceae</taxon>
        <taxon>Saccharopolyspora</taxon>
    </lineage>
</organism>
<evidence type="ECO:0000313" key="1">
    <source>
        <dbReference type="EMBL" id="GAA2772922.1"/>
    </source>
</evidence>
<evidence type="ECO:0000313" key="2">
    <source>
        <dbReference type="Proteomes" id="UP001500979"/>
    </source>
</evidence>
<name>A0ABN3UZR1_9PSEU</name>
<keyword evidence="2" id="KW-1185">Reference proteome</keyword>
<dbReference type="Proteomes" id="UP001500979">
    <property type="component" value="Unassembled WGS sequence"/>
</dbReference>
<protein>
    <submittedName>
        <fullName evidence="1">Uncharacterized protein</fullName>
    </submittedName>
</protein>
<accession>A0ABN3UZR1</accession>
<gene>
    <name evidence="1" type="ORF">GCM10010470_00570</name>
</gene>
<proteinExistence type="predicted"/>
<reference evidence="1 2" key="1">
    <citation type="journal article" date="2019" name="Int. J. Syst. Evol. Microbiol.">
        <title>The Global Catalogue of Microorganisms (GCM) 10K type strain sequencing project: providing services to taxonomists for standard genome sequencing and annotation.</title>
        <authorList>
            <consortium name="The Broad Institute Genomics Platform"/>
            <consortium name="The Broad Institute Genome Sequencing Center for Infectious Disease"/>
            <person name="Wu L."/>
            <person name="Ma J."/>
        </authorList>
    </citation>
    <scope>NUCLEOTIDE SEQUENCE [LARGE SCALE GENOMIC DNA]</scope>
    <source>
        <strain evidence="1 2">JCM 9383</strain>
    </source>
</reference>
<dbReference type="RefSeq" id="WP_344677247.1">
    <property type="nucleotide sequence ID" value="NZ_BAAAUX010000001.1"/>
</dbReference>